<keyword evidence="1" id="KW-0378">Hydrolase</keyword>
<evidence type="ECO:0000313" key="2">
    <source>
        <dbReference type="Proteomes" id="UP001153404"/>
    </source>
</evidence>
<dbReference type="RefSeq" id="WP_277536616.1">
    <property type="nucleotide sequence ID" value="NZ_JAPDIA010000008.1"/>
</dbReference>
<comment type="caution">
    <text evidence="1">The sequence shown here is derived from an EMBL/GenBank/DDBJ whole genome shotgun (WGS) entry which is preliminary data.</text>
</comment>
<reference evidence="1" key="1">
    <citation type="submission" date="2022-10" db="EMBL/GenBank/DDBJ databases">
        <title>Comparative genomic analysis of Cohnella hashimotonis sp. nov., isolated from the International Space Station.</title>
        <authorList>
            <person name="Simpson A."/>
            <person name="Venkateswaran K."/>
        </authorList>
    </citation>
    <scope>NUCLEOTIDE SEQUENCE</scope>
    <source>
        <strain evidence="1">DSM 28161</strain>
    </source>
</reference>
<dbReference type="GO" id="GO:0004180">
    <property type="term" value="F:carboxypeptidase activity"/>
    <property type="evidence" value="ECO:0007669"/>
    <property type="project" value="UniProtKB-KW"/>
</dbReference>
<evidence type="ECO:0000313" key="1">
    <source>
        <dbReference type="EMBL" id="MDG0812953.1"/>
    </source>
</evidence>
<gene>
    <name evidence="1" type="ORF">OMP40_29255</name>
</gene>
<accession>A0A9X4QVZ2</accession>
<keyword evidence="1" id="KW-0121">Carboxypeptidase</keyword>
<keyword evidence="1" id="KW-0645">Protease</keyword>
<proteinExistence type="predicted"/>
<organism evidence="1 2">
    <name type="scientific">Cohnella rhizosphaerae</name>
    <dbReference type="NCBI Taxonomy" id="1457232"/>
    <lineage>
        <taxon>Bacteria</taxon>
        <taxon>Bacillati</taxon>
        <taxon>Bacillota</taxon>
        <taxon>Bacilli</taxon>
        <taxon>Bacillales</taxon>
        <taxon>Paenibacillaceae</taxon>
        <taxon>Cohnella</taxon>
    </lineage>
</organism>
<protein>
    <submittedName>
        <fullName evidence="1">Carboxypeptidase-like regulatory domain-containing protein</fullName>
    </submittedName>
</protein>
<name>A0A9X4QVZ2_9BACL</name>
<dbReference type="AlphaFoldDB" id="A0A9X4QVZ2"/>
<dbReference type="EMBL" id="JAPDIA010000008">
    <property type="protein sequence ID" value="MDG0812953.1"/>
    <property type="molecule type" value="Genomic_DNA"/>
</dbReference>
<dbReference type="Proteomes" id="UP001153404">
    <property type="component" value="Unassembled WGS sequence"/>
</dbReference>
<sequence>MSAASTFVSRCSLVVYPIDAWTGRALAGADVVVRLEGLPHKPLRTADGGFAFMDVQAAACSLTVSAPMRLASRRDVDLTALPARSPVVVAPLLPGSRLAAPPGATGLALLAVGADGKPVPDLDIYAWIEEESCVRGRLADELPAGSDKLRCASEGGRLLPGDHFILMERGGKAKERCRAGPDTGQPGLLSLEAPAMRDWRRGALLLPAAEARTDREGAATLALRGAYPQRFRVHAELALGKKRTRAEWTASGGTVTPQARIEWPAG</sequence>
<keyword evidence="2" id="KW-1185">Reference proteome</keyword>